<dbReference type="PANTHER" id="PTHR21666:SF289">
    <property type="entry name" value="L-ALA--D-GLU ENDOPEPTIDASE"/>
    <property type="match status" value="1"/>
</dbReference>
<feature type="region of interest" description="Disordered" evidence="2">
    <location>
        <begin position="1"/>
        <end position="39"/>
    </location>
</feature>
<dbReference type="STRING" id="1193181.BN10_1640003"/>
<dbReference type="EMBL" id="CAIZ01000073">
    <property type="protein sequence ID" value="CCH69432.1"/>
    <property type="molecule type" value="Genomic_DNA"/>
</dbReference>
<evidence type="ECO:0000313" key="5">
    <source>
        <dbReference type="Proteomes" id="UP000013167"/>
    </source>
</evidence>
<dbReference type="AlphaFoldDB" id="N0DYJ0"/>
<comment type="caution">
    <text evidence="4">The sequence shown here is derived from an EMBL/GenBank/DDBJ whole genome shotgun (WGS) entry which is preliminary data.</text>
</comment>
<dbReference type="PANTHER" id="PTHR21666">
    <property type="entry name" value="PEPTIDASE-RELATED"/>
    <property type="match status" value="1"/>
</dbReference>
<dbReference type="CDD" id="cd12797">
    <property type="entry name" value="M23_peptidase"/>
    <property type="match status" value="1"/>
</dbReference>
<gene>
    <name evidence="4" type="ORF">BN10_1640003</name>
</gene>
<feature type="domain" description="M23ase beta-sheet core" evidence="3">
    <location>
        <begin position="202"/>
        <end position="301"/>
    </location>
</feature>
<dbReference type="InterPro" id="IPR011055">
    <property type="entry name" value="Dup_hybrid_motif"/>
</dbReference>
<dbReference type="InterPro" id="IPR016047">
    <property type="entry name" value="M23ase_b-sheet_dom"/>
</dbReference>
<protein>
    <recommendedName>
        <fullName evidence="3">M23ase beta-sheet core domain-containing protein</fullName>
    </recommendedName>
</protein>
<evidence type="ECO:0000313" key="4">
    <source>
        <dbReference type="EMBL" id="CCH69432.1"/>
    </source>
</evidence>
<organism evidence="4 5">
    <name type="scientific">Phycicoccus elongatus Lp2</name>
    <dbReference type="NCBI Taxonomy" id="1193181"/>
    <lineage>
        <taxon>Bacteria</taxon>
        <taxon>Bacillati</taxon>
        <taxon>Actinomycetota</taxon>
        <taxon>Actinomycetes</taxon>
        <taxon>Micrococcales</taxon>
        <taxon>Intrasporangiaceae</taxon>
        <taxon>Phycicoccus</taxon>
    </lineage>
</organism>
<dbReference type="GO" id="GO:0004222">
    <property type="term" value="F:metalloendopeptidase activity"/>
    <property type="evidence" value="ECO:0007669"/>
    <property type="project" value="TreeGrafter"/>
</dbReference>
<evidence type="ECO:0000256" key="1">
    <source>
        <dbReference type="ARBA" id="ARBA00022729"/>
    </source>
</evidence>
<dbReference type="HOGENOM" id="CLU_911939_0_0_11"/>
<proteinExistence type="predicted"/>
<dbReference type="InterPro" id="IPR050570">
    <property type="entry name" value="Cell_wall_metabolism_enzyme"/>
</dbReference>
<keyword evidence="1" id="KW-0732">Signal</keyword>
<name>N0DYJ0_9MICO</name>
<evidence type="ECO:0000256" key="2">
    <source>
        <dbReference type="SAM" id="MobiDB-lite"/>
    </source>
</evidence>
<dbReference type="SUPFAM" id="SSF51261">
    <property type="entry name" value="Duplicated hybrid motif"/>
    <property type="match status" value="1"/>
</dbReference>
<keyword evidence="5" id="KW-1185">Reference proteome</keyword>
<dbReference type="Gene3D" id="2.70.70.10">
    <property type="entry name" value="Glucose Permease (Domain IIA)"/>
    <property type="match status" value="1"/>
</dbReference>
<evidence type="ECO:0000259" key="3">
    <source>
        <dbReference type="Pfam" id="PF01551"/>
    </source>
</evidence>
<dbReference type="eggNOG" id="COG0739">
    <property type="taxonomic scope" value="Bacteria"/>
</dbReference>
<sequence>MAAKAAVENPTRRSRAAQRQAARHGSTRGAARREVAGRSFTRPRQAVALLALTGVMGAAQATASAGSSPGADVIAAQATGLLSFVTPSAQPEAASRDNVRPAIEQSIESEPLDDVTVSAAETDARRAEAVAAKVAVLAEQEAAAKAAEEAAAAAAAQAAQDAARAAEEQARATASWPLVAPLVAPVISGFGGRIHPVYGTYRMHTGDDFSIGCGANVAAAAAGKVVESGWGGGYGNRIVIDHGTVDGVAYRTTYNHLSSRTVNVGQTVTTGQSIGLVGTTGTSTGCHLHFEVERNGTLVDPANYL</sequence>
<dbReference type="Pfam" id="PF01551">
    <property type="entry name" value="Peptidase_M23"/>
    <property type="match status" value="1"/>
</dbReference>
<reference evidence="4 5" key="1">
    <citation type="journal article" date="2013" name="ISME J.">
        <title>A metabolic model for members of the genus Tetrasphaera involved in enhanced biological phosphorus removal.</title>
        <authorList>
            <person name="Kristiansen R."/>
            <person name="Nguyen H.T.T."/>
            <person name="Saunders A.M."/>
            <person name="Nielsen J.L."/>
            <person name="Wimmer R."/>
            <person name="Le V.Q."/>
            <person name="McIlroy S.J."/>
            <person name="Petrovski S."/>
            <person name="Seviour R.J."/>
            <person name="Calteau A."/>
            <person name="Nielsen K.L."/>
            <person name="Nielsen P.H."/>
        </authorList>
    </citation>
    <scope>NUCLEOTIDE SEQUENCE [LARGE SCALE GENOMIC DNA]</scope>
    <source>
        <strain evidence="4 5">Lp2</strain>
    </source>
</reference>
<feature type="compositionally biased region" description="Basic residues" evidence="2">
    <location>
        <begin position="12"/>
        <end position="26"/>
    </location>
</feature>
<accession>N0DYJ0</accession>
<dbReference type="Proteomes" id="UP000013167">
    <property type="component" value="Unassembled WGS sequence"/>
</dbReference>
<dbReference type="OrthoDB" id="5496837at2"/>